<sequence length="100" mass="10923">MLLRILAPLAVAMALILQAAAAPAACYADYKAKRDGGPLQLHYGVIELPQNLCNDAAARRAEIERRLAADGWTLLSVVSTFGREGLDERRGSASDYFLRY</sequence>
<feature type="signal peptide" evidence="1">
    <location>
        <begin position="1"/>
        <end position="24"/>
    </location>
</feature>
<reference evidence="2 3" key="1">
    <citation type="submission" date="2018-11" db="EMBL/GenBank/DDBJ databases">
        <title>Mesobaculum littorinae gen. nov., sp. nov., isolated from Littorina scabra that represents a novel genus of the order Rhodobacteraceae.</title>
        <authorList>
            <person name="Li F."/>
        </authorList>
    </citation>
    <scope>NUCLEOTIDE SEQUENCE [LARGE SCALE GENOMIC DNA]</scope>
    <source>
        <strain evidence="2 3">M0103</strain>
    </source>
</reference>
<dbReference type="EMBL" id="RQXX01000003">
    <property type="protein sequence ID" value="RVV98079.1"/>
    <property type="molecule type" value="Genomic_DNA"/>
</dbReference>
<name>A0A438AH77_9RHOB</name>
<dbReference type="OrthoDB" id="7745874at2"/>
<proteinExistence type="predicted"/>
<dbReference type="RefSeq" id="WP_127906745.1">
    <property type="nucleotide sequence ID" value="NZ_RQXX01000003.1"/>
</dbReference>
<protein>
    <recommendedName>
        <fullName evidence="4">DUF4177 domain-containing protein</fullName>
    </recommendedName>
</protein>
<evidence type="ECO:0000256" key="1">
    <source>
        <dbReference type="SAM" id="SignalP"/>
    </source>
</evidence>
<comment type="caution">
    <text evidence="2">The sequence shown here is derived from an EMBL/GenBank/DDBJ whole genome shotgun (WGS) entry which is preliminary data.</text>
</comment>
<accession>A0A438AH77</accession>
<evidence type="ECO:0000313" key="2">
    <source>
        <dbReference type="EMBL" id="RVV98079.1"/>
    </source>
</evidence>
<evidence type="ECO:0008006" key="4">
    <source>
        <dbReference type="Google" id="ProtNLM"/>
    </source>
</evidence>
<dbReference type="Proteomes" id="UP000285908">
    <property type="component" value="Unassembled WGS sequence"/>
</dbReference>
<organism evidence="2 3">
    <name type="scientific">Mesobaculum littorinae</name>
    <dbReference type="NCBI Taxonomy" id="2486419"/>
    <lineage>
        <taxon>Bacteria</taxon>
        <taxon>Pseudomonadati</taxon>
        <taxon>Pseudomonadota</taxon>
        <taxon>Alphaproteobacteria</taxon>
        <taxon>Rhodobacterales</taxon>
        <taxon>Roseobacteraceae</taxon>
        <taxon>Mesobaculum</taxon>
    </lineage>
</organism>
<keyword evidence="1" id="KW-0732">Signal</keyword>
<evidence type="ECO:0000313" key="3">
    <source>
        <dbReference type="Proteomes" id="UP000285908"/>
    </source>
</evidence>
<feature type="chain" id="PRO_5019421818" description="DUF4177 domain-containing protein" evidence="1">
    <location>
        <begin position="25"/>
        <end position="100"/>
    </location>
</feature>
<gene>
    <name evidence="2" type="ORF">EKE94_11505</name>
</gene>
<dbReference type="AlphaFoldDB" id="A0A438AH77"/>
<keyword evidence="3" id="KW-1185">Reference proteome</keyword>